<organism evidence="1 2">
    <name type="scientific">Juglans regia</name>
    <name type="common">English walnut</name>
    <dbReference type="NCBI Taxonomy" id="51240"/>
    <lineage>
        <taxon>Eukaryota</taxon>
        <taxon>Viridiplantae</taxon>
        <taxon>Streptophyta</taxon>
        <taxon>Embryophyta</taxon>
        <taxon>Tracheophyta</taxon>
        <taxon>Spermatophyta</taxon>
        <taxon>Magnoliopsida</taxon>
        <taxon>eudicotyledons</taxon>
        <taxon>Gunneridae</taxon>
        <taxon>Pentapetalae</taxon>
        <taxon>rosids</taxon>
        <taxon>fabids</taxon>
        <taxon>Fagales</taxon>
        <taxon>Juglandaceae</taxon>
        <taxon>Juglans</taxon>
    </lineage>
</organism>
<dbReference type="Proteomes" id="UP000619265">
    <property type="component" value="Unassembled WGS sequence"/>
</dbReference>
<dbReference type="AlphaFoldDB" id="A0A833U2S4"/>
<dbReference type="Gramene" id="Jr09_01980_p2">
    <property type="protein sequence ID" value="cds.Jr09_01980_p2"/>
    <property type="gene ID" value="Jr09_01980"/>
</dbReference>
<sequence length="120" mass="13978">FSNTCTNRRLRFRFNSAAKTPNGDSLLTSFPSWDRPPNPFFENNIYIYIIPFLCTVKEYNASTKCSIATQANINRAKRVRESNWVCDLERGGARRRRQRELRLSYPILKPFALSVSLRLS</sequence>
<accession>A0A833U2S4</accession>
<reference evidence="1" key="1">
    <citation type="submission" date="2015-10" db="EMBL/GenBank/DDBJ databases">
        <authorList>
            <person name="Martinez-Garcia P.J."/>
            <person name="Crepeau M.W."/>
            <person name="Puiu D."/>
            <person name="Gonzalez-Ibeas D."/>
            <person name="Whalen J."/>
            <person name="Stevens K."/>
            <person name="Paul R."/>
            <person name="Butterfield T."/>
            <person name="Britton M."/>
            <person name="Reagan R."/>
            <person name="Chakraborty S."/>
            <person name="Walawage S.L."/>
            <person name="Vasquez-Gross H.A."/>
            <person name="Cardeno C."/>
            <person name="Famula R."/>
            <person name="Pratt K."/>
            <person name="Kuruganti S."/>
            <person name="Aradhya M.K."/>
            <person name="Leslie C.A."/>
            <person name="Dandekar A.M."/>
            <person name="Salzberg S.L."/>
            <person name="Wegrzyn J.L."/>
            <person name="Langley C.H."/>
            <person name="Neale D.B."/>
        </authorList>
    </citation>
    <scope>NUCLEOTIDE SEQUENCE</scope>
    <source>
        <tissue evidence="1">Leaves</tissue>
    </source>
</reference>
<name>A0A833U2S4_JUGRE</name>
<dbReference type="EMBL" id="LIHL02000009">
    <property type="protein sequence ID" value="KAF5459756.1"/>
    <property type="molecule type" value="Genomic_DNA"/>
</dbReference>
<feature type="non-terminal residue" evidence="1">
    <location>
        <position position="120"/>
    </location>
</feature>
<evidence type="ECO:0000313" key="1">
    <source>
        <dbReference type="EMBL" id="KAF5459756.1"/>
    </source>
</evidence>
<reference evidence="1" key="2">
    <citation type="submission" date="2020-03" db="EMBL/GenBank/DDBJ databases">
        <title>Walnut 2.0.</title>
        <authorList>
            <person name="Marrano A."/>
            <person name="Britton M."/>
            <person name="Zimin A.V."/>
            <person name="Zaini P.A."/>
            <person name="Workman R."/>
            <person name="Puiu D."/>
            <person name="Bianco L."/>
            <person name="Allen B.J."/>
            <person name="Troggio M."/>
            <person name="Leslie C.A."/>
            <person name="Timp W."/>
            <person name="Dendekar A."/>
            <person name="Salzberg S.L."/>
            <person name="Neale D.B."/>
        </authorList>
    </citation>
    <scope>NUCLEOTIDE SEQUENCE</scope>
    <source>
        <tissue evidence="1">Leaves</tissue>
    </source>
</reference>
<comment type="caution">
    <text evidence="1">The sequence shown here is derived from an EMBL/GenBank/DDBJ whole genome shotgun (WGS) entry which is preliminary data.</text>
</comment>
<gene>
    <name evidence="1" type="ORF">F2P56_019675</name>
</gene>
<protein>
    <submittedName>
        <fullName evidence="1">Uncharacterized protein</fullName>
    </submittedName>
</protein>
<evidence type="ECO:0000313" key="2">
    <source>
        <dbReference type="Proteomes" id="UP000619265"/>
    </source>
</evidence>
<proteinExistence type="predicted"/>